<organism evidence="1 2">
    <name type="scientific">Rhodanobacter aciditrophus</name>
    <dbReference type="NCBI Taxonomy" id="1623218"/>
    <lineage>
        <taxon>Bacteria</taxon>
        <taxon>Pseudomonadati</taxon>
        <taxon>Pseudomonadota</taxon>
        <taxon>Gammaproteobacteria</taxon>
        <taxon>Lysobacterales</taxon>
        <taxon>Rhodanobacteraceae</taxon>
        <taxon>Rhodanobacter</taxon>
    </lineage>
</organism>
<dbReference type="EMBL" id="JBHTMN010000018">
    <property type="protein sequence ID" value="MFD1384706.1"/>
    <property type="molecule type" value="Genomic_DNA"/>
</dbReference>
<reference evidence="2" key="1">
    <citation type="journal article" date="2019" name="Int. J. Syst. Evol. Microbiol.">
        <title>The Global Catalogue of Microorganisms (GCM) 10K type strain sequencing project: providing services to taxonomists for standard genome sequencing and annotation.</title>
        <authorList>
            <consortium name="The Broad Institute Genomics Platform"/>
            <consortium name="The Broad Institute Genome Sequencing Center for Infectious Disease"/>
            <person name="Wu L."/>
            <person name="Ma J."/>
        </authorList>
    </citation>
    <scope>NUCLEOTIDE SEQUENCE [LARGE SCALE GENOMIC DNA]</scope>
    <source>
        <strain evidence="2">JCM 30774</strain>
    </source>
</reference>
<gene>
    <name evidence="1" type="ORF">ACFQ45_15165</name>
</gene>
<accession>A0ABW4B5D4</accession>
<evidence type="ECO:0000313" key="1">
    <source>
        <dbReference type="EMBL" id="MFD1384706.1"/>
    </source>
</evidence>
<name>A0ABW4B5D4_9GAMM</name>
<comment type="caution">
    <text evidence="1">The sequence shown here is derived from an EMBL/GenBank/DDBJ whole genome shotgun (WGS) entry which is preliminary data.</text>
</comment>
<dbReference type="RefSeq" id="WP_377369188.1">
    <property type="nucleotide sequence ID" value="NZ_JBHTMN010000018.1"/>
</dbReference>
<dbReference type="Proteomes" id="UP001597059">
    <property type="component" value="Unassembled WGS sequence"/>
</dbReference>
<keyword evidence="2" id="KW-1185">Reference proteome</keyword>
<protein>
    <submittedName>
        <fullName evidence="1">Uncharacterized protein</fullName>
    </submittedName>
</protein>
<proteinExistence type="predicted"/>
<evidence type="ECO:0000313" key="2">
    <source>
        <dbReference type="Proteomes" id="UP001597059"/>
    </source>
</evidence>
<sequence length="65" mass="6886">MSNKTLVEMIEDIDTSYLTEQEKNAAIVSAQTSEILVGSVFAAVAWVKKVASKGFSIGSAKPSHA</sequence>